<feature type="compositionally biased region" description="Basic and acidic residues" evidence="4">
    <location>
        <begin position="1"/>
        <end position="35"/>
    </location>
</feature>
<keyword evidence="2" id="KW-0238">DNA-binding</keyword>
<evidence type="ECO:0000256" key="2">
    <source>
        <dbReference type="ARBA" id="ARBA00023125"/>
    </source>
</evidence>
<name>A0A6J2U737_DROLE</name>
<feature type="compositionally biased region" description="Low complexity" evidence="4">
    <location>
        <begin position="37"/>
        <end position="47"/>
    </location>
</feature>
<dbReference type="GO" id="GO:0003677">
    <property type="term" value="F:DNA binding"/>
    <property type="evidence" value="ECO:0007669"/>
    <property type="project" value="UniProtKB-KW"/>
</dbReference>
<gene>
    <name evidence="6" type="primary">LOC115630523</name>
</gene>
<proteinExistence type="inferred from homology"/>
<keyword evidence="5" id="KW-1185">Reference proteome</keyword>
<dbReference type="CTD" id="33452"/>
<dbReference type="GeneID" id="115630523"/>
<organism evidence="5 6">
    <name type="scientific">Drosophila lebanonensis</name>
    <name type="common">Fruit fly</name>
    <name type="synonym">Scaptodrosophila lebanonensis</name>
    <dbReference type="NCBI Taxonomy" id="7225"/>
    <lineage>
        <taxon>Eukaryota</taxon>
        <taxon>Metazoa</taxon>
        <taxon>Ecdysozoa</taxon>
        <taxon>Arthropoda</taxon>
        <taxon>Hexapoda</taxon>
        <taxon>Insecta</taxon>
        <taxon>Pterygota</taxon>
        <taxon>Neoptera</taxon>
        <taxon>Endopterygota</taxon>
        <taxon>Diptera</taxon>
        <taxon>Brachycera</taxon>
        <taxon>Muscomorpha</taxon>
        <taxon>Ephydroidea</taxon>
        <taxon>Drosophilidae</taxon>
        <taxon>Scaptodrosophila</taxon>
    </lineage>
</organism>
<accession>A0A6J2U737</accession>
<dbReference type="GO" id="GO:0006352">
    <property type="term" value="P:DNA-templated transcription initiation"/>
    <property type="evidence" value="ECO:0007669"/>
    <property type="project" value="InterPro"/>
</dbReference>
<comment type="similarity">
    <text evidence="1">Belongs to the TBP family.</text>
</comment>
<evidence type="ECO:0000256" key="4">
    <source>
        <dbReference type="SAM" id="MobiDB-lite"/>
    </source>
</evidence>
<feature type="region of interest" description="Disordered" evidence="4">
    <location>
        <begin position="1"/>
        <end position="53"/>
    </location>
</feature>
<evidence type="ECO:0000313" key="5">
    <source>
        <dbReference type="Proteomes" id="UP000504634"/>
    </source>
</evidence>
<dbReference type="OrthoDB" id="7881727at2759"/>
<evidence type="ECO:0000313" key="6">
    <source>
        <dbReference type="RefSeq" id="XP_030382987.1"/>
    </source>
</evidence>
<dbReference type="SUPFAM" id="SSF55945">
    <property type="entry name" value="TATA-box binding protein-like"/>
    <property type="match status" value="2"/>
</dbReference>
<dbReference type="Proteomes" id="UP000504634">
    <property type="component" value="Unplaced"/>
</dbReference>
<evidence type="ECO:0000256" key="3">
    <source>
        <dbReference type="ARBA" id="ARBA00023163"/>
    </source>
</evidence>
<dbReference type="InterPro" id="IPR012295">
    <property type="entry name" value="TBP_dom_sf"/>
</dbReference>
<reference evidence="6" key="1">
    <citation type="submission" date="2025-08" db="UniProtKB">
        <authorList>
            <consortium name="RefSeq"/>
        </authorList>
    </citation>
    <scope>IDENTIFICATION</scope>
    <source>
        <strain evidence="6">11010-0011.00</strain>
        <tissue evidence="6">Whole body</tissue>
    </source>
</reference>
<dbReference type="Pfam" id="PF00352">
    <property type="entry name" value="TBP"/>
    <property type="match status" value="2"/>
</dbReference>
<evidence type="ECO:0000256" key="1">
    <source>
        <dbReference type="ARBA" id="ARBA00005560"/>
    </source>
</evidence>
<dbReference type="InterPro" id="IPR000814">
    <property type="entry name" value="TBP"/>
</dbReference>
<dbReference type="RefSeq" id="XP_030382987.1">
    <property type="nucleotide sequence ID" value="XM_030527127.1"/>
</dbReference>
<sequence length="412" mass="46508">MDLERTNSEKSAKKVEDVEAENAERENKEEGKAEVLAEQTESAAATEEQCDEEPAENIFLKVLGPNETDNSIDINKLRKELEQMKIRDGLQTETARKPNKGIDIEDITTLMSTLDWITGFSSSDDENNNEGCINDDVNTASAQRKSVLNPFTVQALMADSAKENTARKLRDESPIIPDFDIDYDNIFDDVGKLSIVEKHLELLFRPFICAMDVNYEFNLFELCILLSDSCYDPDSHPALSMCLNNPHAVVKIYANGKMTSESLTASGARISLLKVLQILQDFDYKAELKHFSHNIVHASFCMPFKIDLLKLTEAYADQVSSNREARPFVTFKLPDNPIRFALFPNGFVLVLHSSKHSETRVAIAELLPILNQFRNGYPTPSEKYGLQCGDISYKLLWERKLDADKMGILLYS</sequence>
<keyword evidence="3" id="KW-0804">Transcription</keyword>
<dbReference type="AlphaFoldDB" id="A0A6J2U737"/>
<protein>
    <submittedName>
        <fullName evidence="6">Uncharacterized protein LOC115630523</fullName>
    </submittedName>
</protein>
<dbReference type="PANTHER" id="PTHR10126">
    <property type="entry name" value="TATA-BOX BINDING PROTEIN"/>
    <property type="match status" value="1"/>
</dbReference>
<dbReference type="Gene3D" id="3.30.310.10">
    <property type="entry name" value="TATA-Binding Protein"/>
    <property type="match status" value="2"/>
</dbReference>